<keyword evidence="2" id="KW-0479">Metal-binding</keyword>
<dbReference type="GO" id="GO:0003676">
    <property type="term" value="F:nucleic acid binding"/>
    <property type="evidence" value="ECO:0007669"/>
    <property type="project" value="InterPro"/>
</dbReference>
<dbReference type="GO" id="GO:0016787">
    <property type="term" value="F:hydrolase activity"/>
    <property type="evidence" value="ECO:0007669"/>
    <property type="project" value="UniProtKB-KW"/>
</dbReference>
<keyword evidence="6" id="KW-0229">DNA integration</keyword>
<keyword evidence="5" id="KW-0460">Magnesium</keyword>
<evidence type="ECO:0000256" key="2">
    <source>
        <dbReference type="ARBA" id="ARBA00022723"/>
    </source>
</evidence>
<dbReference type="InterPro" id="IPR012337">
    <property type="entry name" value="RNaseH-like_sf"/>
</dbReference>
<gene>
    <name evidence="11" type="ORF">OSB04_024787</name>
</gene>
<evidence type="ECO:0000256" key="10">
    <source>
        <dbReference type="SAM" id="MobiDB-lite"/>
    </source>
</evidence>
<evidence type="ECO:0000256" key="7">
    <source>
        <dbReference type="ARBA" id="ARBA00022918"/>
    </source>
</evidence>
<evidence type="ECO:0000313" key="12">
    <source>
        <dbReference type="Proteomes" id="UP001172457"/>
    </source>
</evidence>
<organism evidence="11 12">
    <name type="scientific">Centaurea solstitialis</name>
    <name type="common">yellow star-thistle</name>
    <dbReference type="NCBI Taxonomy" id="347529"/>
    <lineage>
        <taxon>Eukaryota</taxon>
        <taxon>Viridiplantae</taxon>
        <taxon>Streptophyta</taxon>
        <taxon>Embryophyta</taxon>
        <taxon>Tracheophyta</taxon>
        <taxon>Spermatophyta</taxon>
        <taxon>Magnoliopsida</taxon>
        <taxon>eudicotyledons</taxon>
        <taxon>Gunneridae</taxon>
        <taxon>Pentapetalae</taxon>
        <taxon>asterids</taxon>
        <taxon>campanulids</taxon>
        <taxon>Asterales</taxon>
        <taxon>Asteraceae</taxon>
        <taxon>Carduoideae</taxon>
        <taxon>Cardueae</taxon>
        <taxon>Centaureinae</taxon>
        <taxon>Centaurea</taxon>
    </lineage>
</organism>
<evidence type="ECO:0000256" key="8">
    <source>
        <dbReference type="ARBA" id="ARBA00022932"/>
    </source>
</evidence>
<reference evidence="11" key="1">
    <citation type="submission" date="2023-03" db="EMBL/GenBank/DDBJ databases">
        <title>Chromosome-scale reference genome and RAD-based genetic map of yellow starthistle (Centaurea solstitialis) reveal putative structural variation and QTLs associated with invader traits.</title>
        <authorList>
            <person name="Reatini B."/>
            <person name="Cang F.A."/>
            <person name="Jiang Q."/>
            <person name="Mckibben M.T.W."/>
            <person name="Barker M.S."/>
            <person name="Rieseberg L.H."/>
            <person name="Dlugosch K.M."/>
        </authorList>
    </citation>
    <scope>NUCLEOTIDE SEQUENCE</scope>
    <source>
        <strain evidence="11">CAN-66</strain>
        <tissue evidence="11">Leaf</tissue>
    </source>
</reference>
<keyword evidence="12" id="KW-1185">Reference proteome</keyword>
<keyword evidence="1" id="KW-0540">Nuclease</keyword>
<dbReference type="PANTHER" id="PTHR42648">
    <property type="entry name" value="TRANSPOSASE, PUTATIVE-RELATED"/>
    <property type="match status" value="1"/>
</dbReference>
<dbReference type="GO" id="GO:0015074">
    <property type="term" value="P:DNA integration"/>
    <property type="evidence" value="ECO:0007669"/>
    <property type="project" value="UniProtKB-KW"/>
</dbReference>
<evidence type="ECO:0000256" key="5">
    <source>
        <dbReference type="ARBA" id="ARBA00022842"/>
    </source>
</evidence>
<dbReference type="SUPFAM" id="SSF53098">
    <property type="entry name" value="Ribonuclease H-like"/>
    <property type="match status" value="1"/>
</dbReference>
<dbReference type="GO" id="GO:0003964">
    <property type="term" value="F:RNA-directed DNA polymerase activity"/>
    <property type="evidence" value="ECO:0007669"/>
    <property type="project" value="UniProtKB-KW"/>
</dbReference>
<evidence type="ECO:0000256" key="9">
    <source>
        <dbReference type="ARBA" id="ARBA00023172"/>
    </source>
</evidence>
<evidence type="ECO:0000256" key="1">
    <source>
        <dbReference type="ARBA" id="ARBA00022722"/>
    </source>
</evidence>
<dbReference type="InterPro" id="IPR036397">
    <property type="entry name" value="RNaseH_sf"/>
</dbReference>
<protein>
    <recommendedName>
        <fullName evidence="13">Integrase catalytic domain-containing protein</fullName>
    </recommendedName>
</protein>
<keyword evidence="4" id="KW-0378">Hydrolase</keyword>
<dbReference type="PANTHER" id="PTHR42648:SF11">
    <property type="entry name" value="TRANSPOSON TY4-P GAG-POL POLYPROTEIN"/>
    <property type="match status" value="1"/>
</dbReference>
<dbReference type="GO" id="GO:0046872">
    <property type="term" value="F:metal ion binding"/>
    <property type="evidence" value="ECO:0007669"/>
    <property type="project" value="UniProtKB-KW"/>
</dbReference>
<evidence type="ECO:0000256" key="4">
    <source>
        <dbReference type="ARBA" id="ARBA00022801"/>
    </source>
</evidence>
<dbReference type="AlphaFoldDB" id="A0AA38SZ35"/>
<dbReference type="EMBL" id="JARYMX010000006">
    <property type="protein sequence ID" value="KAJ9545080.1"/>
    <property type="molecule type" value="Genomic_DNA"/>
</dbReference>
<dbReference type="InterPro" id="IPR039537">
    <property type="entry name" value="Retrotran_Ty1/copia-like"/>
</dbReference>
<proteinExistence type="predicted"/>
<accession>A0AA38SZ35</accession>
<keyword evidence="7" id="KW-0695">RNA-directed DNA polymerase</keyword>
<keyword evidence="8" id="KW-0239">DNA-directed DNA polymerase</keyword>
<keyword evidence="8" id="KW-0808">Transferase</keyword>
<name>A0AA38SZ35_9ASTR</name>
<dbReference type="GO" id="GO:0004519">
    <property type="term" value="F:endonuclease activity"/>
    <property type="evidence" value="ECO:0007669"/>
    <property type="project" value="UniProtKB-KW"/>
</dbReference>
<dbReference type="Gene3D" id="3.30.420.10">
    <property type="entry name" value="Ribonuclease H-like superfamily/Ribonuclease H"/>
    <property type="match status" value="1"/>
</dbReference>
<evidence type="ECO:0000256" key="6">
    <source>
        <dbReference type="ARBA" id="ARBA00022908"/>
    </source>
</evidence>
<dbReference type="Proteomes" id="UP001172457">
    <property type="component" value="Chromosome 6"/>
</dbReference>
<keyword evidence="9" id="KW-0233">DNA recombination</keyword>
<evidence type="ECO:0000256" key="3">
    <source>
        <dbReference type="ARBA" id="ARBA00022759"/>
    </source>
</evidence>
<keyword evidence="3" id="KW-0255">Endonuclease</keyword>
<dbReference type="GO" id="GO:0003887">
    <property type="term" value="F:DNA-directed DNA polymerase activity"/>
    <property type="evidence" value="ECO:0007669"/>
    <property type="project" value="UniProtKB-KW"/>
</dbReference>
<feature type="region of interest" description="Disordered" evidence="10">
    <location>
        <begin position="125"/>
        <end position="150"/>
    </location>
</feature>
<keyword evidence="8" id="KW-0548">Nucleotidyltransferase</keyword>
<evidence type="ECO:0008006" key="13">
    <source>
        <dbReference type="Google" id="ProtNLM"/>
    </source>
</evidence>
<sequence length="150" mass="17044">MQDGISTSSMKRASIGITHNFLAPRTPQHNGVVKRKNIRIVEATRTVLNAFGLPLTFWAEAVSAACYTQSRSLVVKRLEKTPYQLLHNKGPNIKFFHVIQDKFNEELKTRAENLPNTTITQDLEKLFNEWDEDEDDPDRTSADATRTSAK</sequence>
<comment type="caution">
    <text evidence="11">The sequence shown here is derived from an EMBL/GenBank/DDBJ whole genome shotgun (WGS) entry which is preliminary data.</text>
</comment>
<evidence type="ECO:0000313" key="11">
    <source>
        <dbReference type="EMBL" id="KAJ9545080.1"/>
    </source>
</evidence>
<dbReference type="GO" id="GO:0006310">
    <property type="term" value="P:DNA recombination"/>
    <property type="evidence" value="ECO:0007669"/>
    <property type="project" value="UniProtKB-KW"/>
</dbReference>